<keyword evidence="3" id="KW-1185">Reference proteome</keyword>
<feature type="domain" description="DUF6537" evidence="1">
    <location>
        <begin position="41"/>
        <end position="236"/>
    </location>
</feature>
<dbReference type="InterPro" id="IPR046667">
    <property type="entry name" value="DUF6537"/>
</dbReference>
<dbReference type="STRING" id="504832.OCA5_c18420"/>
<evidence type="ECO:0000313" key="2">
    <source>
        <dbReference type="EMBL" id="AEI06555.1"/>
    </source>
</evidence>
<protein>
    <recommendedName>
        <fullName evidence="1">DUF6537 domain-containing protein</fullName>
    </recommendedName>
</protein>
<organism evidence="2 3">
    <name type="scientific">Afipia carboxidovorans (strain ATCC 49405 / DSM 1227 / KCTC 32145 / OM5)</name>
    <name type="common">Oligotropha carboxidovorans</name>
    <dbReference type="NCBI Taxonomy" id="504832"/>
    <lineage>
        <taxon>Bacteria</taxon>
        <taxon>Pseudomonadati</taxon>
        <taxon>Pseudomonadota</taxon>
        <taxon>Alphaproteobacteria</taxon>
        <taxon>Hyphomicrobiales</taxon>
        <taxon>Nitrobacteraceae</taxon>
        <taxon>Afipia</taxon>
    </lineage>
</organism>
<dbReference type="EMBL" id="CP002826">
    <property type="protein sequence ID" value="AEI06555.1"/>
    <property type="molecule type" value="Genomic_DNA"/>
</dbReference>
<dbReference type="Proteomes" id="UP000007730">
    <property type="component" value="Chromosome"/>
</dbReference>
<accession>B6JF83</accession>
<reference evidence="2 3" key="1">
    <citation type="journal article" date="2011" name="J. Bacteriol.">
        <title>Complete genome sequences of the chemolithoautotrophic Oligotropha carboxidovorans strains OM4 and OM5.</title>
        <authorList>
            <person name="Volland S."/>
            <person name="Rachinger M."/>
            <person name="Strittmatter A."/>
            <person name="Daniel R."/>
            <person name="Gottschalk G."/>
            <person name="Meyer O."/>
        </authorList>
    </citation>
    <scope>NUCLEOTIDE SEQUENCE [LARGE SCALE GENOMIC DNA]</scope>
    <source>
        <strain evidence="3">ATCC 49405 / DSM 1227 / KCTC 32145 / OM5</strain>
    </source>
</reference>
<dbReference type="OrthoDB" id="1490270at2"/>
<dbReference type="RefSeq" id="WP_012563328.1">
    <property type="nucleotide sequence ID" value="NC_011386.1"/>
</dbReference>
<dbReference type="KEGG" id="oca:OCAR_6188"/>
<name>B6JF83_AFIC5</name>
<evidence type="ECO:0000259" key="1">
    <source>
        <dbReference type="Pfam" id="PF20169"/>
    </source>
</evidence>
<gene>
    <name evidence="2" type="ordered locus">OCA5_c18420</name>
</gene>
<dbReference type="KEGG" id="ocg:OCA5_c18420"/>
<dbReference type="Pfam" id="PF20169">
    <property type="entry name" value="DUF6537"/>
    <property type="match status" value="1"/>
</dbReference>
<proteinExistence type="predicted"/>
<dbReference type="PATRIC" id="fig|504832.7.peg.1967"/>
<dbReference type="HOGENOM" id="CLU_952089_0_0_5"/>
<dbReference type="eggNOG" id="COG1014">
    <property type="taxonomic scope" value="Bacteria"/>
</dbReference>
<sequence length="287" mass="32520">MKLPVDFRLLKERYFGAASRRPWVAEKRLEELAPYLQPETAEIAQRAVASLMAYQDPDYALLYLSRLARYAGPDKTPPAFLSDIALRLDRRMRYIDPPGAAQAALVESGESGAESVRHVFCLCDLVGLLPPRVADRICKVLSRLGWSDRTVGLHFAARGGLRRRWTRMWNLLRYVRKYSQRAKIENAWVERWLHMIDRVHRIQPGAVIHVVRSADLVESEGPAYHRSVANWHVIVDRLIKPTCDGSLTVDLAAVLPEVLSVAEERPEAAVLAQRIDSLVRSSPAQQL</sequence>
<dbReference type="AlphaFoldDB" id="B6JF83"/>
<evidence type="ECO:0000313" key="3">
    <source>
        <dbReference type="Proteomes" id="UP000007730"/>
    </source>
</evidence>